<evidence type="ECO:0000313" key="5">
    <source>
        <dbReference type="RefSeq" id="XP_033463895.1"/>
    </source>
</evidence>
<dbReference type="SMART" id="SM00066">
    <property type="entry name" value="GAL4"/>
    <property type="match status" value="1"/>
</dbReference>
<dbReference type="RefSeq" id="XP_033463895.1">
    <property type="nucleotide sequence ID" value="XM_033606902.1"/>
</dbReference>
<evidence type="ECO:0000256" key="2">
    <source>
        <dbReference type="SAM" id="MobiDB-lite"/>
    </source>
</evidence>
<dbReference type="GO" id="GO:0008270">
    <property type="term" value="F:zinc ion binding"/>
    <property type="evidence" value="ECO:0007669"/>
    <property type="project" value="InterPro"/>
</dbReference>
<dbReference type="PROSITE" id="PS00463">
    <property type="entry name" value="ZN2_CY6_FUNGAL_1"/>
    <property type="match status" value="1"/>
</dbReference>
<dbReference type="AlphaFoldDB" id="A0A6J3MGQ2"/>
<dbReference type="GeneID" id="54364702"/>
<feature type="compositionally biased region" description="Basic and acidic residues" evidence="2">
    <location>
        <begin position="77"/>
        <end position="86"/>
    </location>
</feature>
<gene>
    <name evidence="5" type="ORF">K489DRAFT_397240</name>
</gene>
<dbReference type="OrthoDB" id="10261408at2759"/>
<feature type="domain" description="Zn(2)-C6 fungal-type" evidence="3">
    <location>
        <begin position="132"/>
        <end position="161"/>
    </location>
</feature>
<dbReference type="SUPFAM" id="SSF57701">
    <property type="entry name" value="Zn2/Cys6 DNA-binding domain"/>
    <property type="match status" value="1"/>
</dbReference>
<evidence type="ECO:0000256" key="1">
    <source>
        <dbReference type="ARBA" id="ARBA00023242"/>
    </source>
</evidence>
<dbReference type="InterPro" id="IPR036864">
    <property type="entry name" value="Zn2-C6_fun-type_DNA-bd_sf"/>
</dbReference>
<dbReference type="Proteomes" id="UP000504637">
    <property type="component" value="Unplaced"/>
</dbReference>
<name>A0A6J3MGQ2_9PEZI</name>
<dbReference type="Pfam" id="PF00172">
    <property type="entry name" value="Zn_clus"/>
    <property type="match status" value="1"/>
</dbReference>
<feature type="region of interest" description="Disordered" evidence="2">
    <location>
        <begin position="1"/>
        <end position="35"/>
    </location>
</feature>
<reference evidence="5" key="3">
    <citation type="submission" date="2025-08" db="UniProtKB">
        <authorList>
            <consortium name="RefSeq"/>
        </authorList>
    </citation>
    <scope>IDENTIFICATION</scope>
    <source>
        <strain evidence="5">CBS 342.82</strain>
    </source>
</reference>
<feature type="compositionally biased region" description="Polar residues" evidence="2">
    <location>
        <begin position="64"/>
        <end position="75"/>
    </location>
</feature>
<sequence>MEDYLYTNYNAHPGLQQAGPEEQRNYYDHNHPQQSLPHISAHRSLQQVRPEEQRNYYDHPQRSPPHSSAHRSLQQVRPEEQGEYDHGQQISTYGPQTHKRGPLFSNSSTQRYEIVTVARDSLPKKTIRGSYACNGCRASKVSCSRGTPCQTCLKKGVNCVYAEQRTDAWRSCVPACNQSKIN</sequence>
<dbReference type="PROSITE" id="PS50048">
    <property type="entry name" value="ZN2_CY6_FUNGAL_2"/>
    <property type="match status" value="1"/>
</dbReference>
<dbReference type="Gene3D" id="4.10.240.10">
    <property type="entry name" value="Zn(2)-C6 fungal-type DNA-binding domain"/>
    <property type="match status" value="1"/>
</dbReference>
<reference evidence="5" key="1">
    <citation type="submission" date="2020-01" db="EMBL/GenBank/DDBJ databases">
        <authorList>
            <consortium name="DOE Joint Genome Institute"/>
            <person name="Haridas S."/>
            <person name="Albert R."/>
            <person name="Binder M."/>
            <person name="Bloem J."/>
            <person name="Labutti K."/>
            <person name="Salamov A."/>
            <person name="Andreopoulos B."/>
            <person name="Baker S.E."/>
            <person name="Barry K."/>
            <person name="Bills G."/>
            <person name="Bluhm B.H."/>
            <person name="Cannon C."/>
            <person name="Castanera R."/>
            <person name="Culley D.E."/>
            <person name="Daum C."/>
            <person name="Ezra D."/>
            <person name="Gonzalez J.B."/>
            <person name="Henrissat B."/>
            <person name="Kuo A."/>
            <person name="Liang C."/>
            <person name="Lipzen A."/>
            <person name="Lutzoni F."/>
            <person name="Magnuson J."/>
            <person name="Mondo S."/>
            <person name="Nolan M."/>
            <person name="Ohm R."/>
            <person name="Pangilinan J."/>
            <person name="Park H.-J."/>
            <person name="Ramirez L."/>
            <person name="Alfaro M."/>
            <person name="Sun H."/>
            <person name="Tritt A."/>
            <person name="Yoshinaga Y."/>
            <person name="Zwiers L.-H."/>
            <person name="Turgeon B.G."/>
            <person name="Goodwin S.B."/>
            <person name="Spatafora J.W."/>
            <person name="Crous P.W."/>
            <person name="Grigoriev I.V."/>
        </authorList>
    </citation>
    <scope>NUCLEOTIDE SEQUENCE</scope>
    <source>
        <strain evidence="5">CBS 342.82</strain>
    </source>
</reference>
<evidence type="ECO:0000313" key="4">
    <source>
        <dbReference type="Proteomes" id="UP000504637"/>
    </source>
</evidence>
<feature type="compositionally biased region" description="Basic and acidic residues" evidence="2">
    <location>
        <begin position="21"/>
        <end position="31"/>
    </location>
</feature>
<protein>
    <recommendedName>
        <fullName evidence="3">Zn(2)-C6 fungal-type domain-containing protein</fullName>
    </recommendedName>
</protein>
<keyword evidence="1" id="KW-0539">Nucleus</keyword>
<reference evidence="5" key="2">
    <citation type="submission" date="2020-04" db="EMBL/GenBank/DDBJ databases">
        <authorList>
            <consortium name="NCBI Genome Project"/>
        </authorList>
    </citation>
    <scope>NUCLEOTIDE SEQUENCE</scope>
    <source>
        <strain evidence="5">CBS 342.82</strain>
    </source>
</reference>
<dbReference type="InterPro" id="IPR001138">
    <property type="entry name" value="Zn2Cys6_DnaBD"/>
</dbReference>
<evidence type="ECO:0000259" key="3">
    <source>
        <dbReference type="PROSITE" id="PS50048"/>
    </source>
</evidence>
<feature type="region of interest" description="Disordered" evidence="2">
    <location>
        <begin position="56"/>
        <end position="98"/>
    </location>
</feature>
<dbReference type="CDD" id="cd00067">
    <property type="entry name" value="GAL4"/>
    <property type="match status" value="1"/>
</dbReference>
<organism evidence="5">
    <name type="scientific">Dissoconium aciculare CBS 342.82</name>
    <dbReference type="NCBI Taxonomy" id="1314786"/>
    <lineage>
        <taxon>Eukaryota</taxon>
        <taxon>Fungi</taxon>
        <taxon>Dikarya</taxon>
        <taxon>Ascomycota</taxon>
        <taxon>Pezizomycotina</taxon>
        <taxon>Dothideomycetes</taxon>
        <taxon>Dothideomycetidae</taxon>
        <taxon>Mycosphaerellales</taxon>
        <taxon>Dissoconiaceae</taxon>
        <taxon>Dissoconium</taxon>
    </lineage>
</organism>
<dbReference type="GO" id="GO:0000981">
    <property type="term" value="F:DNA-binding transcription factor activity, RNA polymerase II-specific"/>
    <property type="evidence" value="ECO:0007669"/>
    <property type="project" value="InterPro"/>
</dbReference>
<proteinExistence type="predicted"/>
<accession>A0A6J3MGQ2</accession>
<keyword evidence="4" id="KW-1185">Reference proteome</keyword>